<dbReference type="SMART" id="SM00533">
    <property type="entry name" value="MUTSd"/>
    <property type="match status" value="1"/>
</dbReference>
<accession>A0ABQ4KP08</accession>
<evidence type="ECO:0000256" key="3">
    <source>
        <dbReference type="ARBA" id="ARBA00023125"/>
    </source>
</evidence>
<name>A0ABQ4KP08_9BACI</name>
<dbReference type="InterPro" id="IPR036187">
    <property type="entry name" value="DNA_mismatch_repair_MutS_sf"/>
</dbReference>
<evidence type="ECO:0000313" key="6">
    <source>
        <dbReference type="Proteomes" id="UP000679950"/>
    </source>
</evidence>
<proteinExistence type="predicted"/>
<evidence type="ECO:0000256" key="1">
    <source>
        <dbReference type="ARBA" id="ARBA00022741"/>
    </source>
</evidence>
<dbReference type="Pfam" id="PF00488">
    <property type="entry name" value="MutS_V"/>
    <property type="match status" value="1"/>
</dbReference>
<dbReference type="InterPro" id="IPR007696">
    <property type="entry name" value="DNA_mismatch_repair_MutS_core"/>
</dbReference>
<keyword evidence="2" id="KW-0067">ATP-binding</keyword>
<dbReference type="Gene3D" id="3.40.50.300">
    <property type="entry name" value="P-loop containing nucleotide triphosphate hydrolases"/>
    <property type="match status" value="1"/>
</dbReference>
<protein>
    <submittedName>
        <fullName evidence="5">Endonuclease MutS2</fullName>
    </submittedName>
</protein>
<dbReference type="SUPFAM" id="SSF48334">
    <property type="entry name" value="DNA repair protein MutS, domain III"/>
    <property type="match status" value="1"/>
</dbReference>
<keyword evidence="5" id="KW-0255">Endonuclease</keyword>
<keyword evidence="6" id="KW-1185">Reference proteome</keyword>
<dbReference type="InterPro" id="IPR000432">
    <property type="entry name" value="DNA_mismatch_repair_MutS_C"/>
</dbReference>
<dbReference type="PROSITE" id="PS00486">
    <property type="entry name" value="DNA_MISMATCH_REPAIR_2"/>
    <property type="match status" value="1"/>
</dbReference>
<dbReference type="NCBIfam" id="TIGR01069">
    <property type="entry name" value="mutS2"/>
    <property type="match status" value="1"/>
</dbReference>
<dbReference type="Proteomes" id="UP000679950">
    <property type="component" value="Unassembled WGS sequence"/>
</dbReference>
<keyword evidence="3" id="KW-0238">DNA-binding</keyword>
<dbReference type="InterPro" id="IPR045076">
    <property type="entry name" value="MutS"/>
</dbReference>
<keyword evidence="1" id="KW-0547">Nucleotide-binding</keyword>
<dbReference type="PANTHER" id="PTHR48466">
    <property type="entry name" value="OS10G0509000 PROTEIN-RELATED"/>
    <property type="match status" value="1"/>
</dbReference>
<dbReference type="SMART" id="SM00534">
    <property type="entry name" value="MUTSac"/>
    <property type="match status" value="1"/>
</dbReference>
<sequence length="634" mass="72279">MNENTFEKLQYNELKEIVKSYCVSGLGQQLMDTLTPSSNLKVVKHRLTETTEARTILDAGGNVPFIGISNIEHTIDKLDKGIILDPEELFRFSDFLRSCRRIKTFMCNKEMLAPTLAMYANSMTEFVGIEEEINFSIKNNQVDSAASKELKRVRFQIESTEQKIKDRLNKFLNSSVNKKYIQEFVISVKDDRYTIPIKASYKNHVHGSVIEISSKGSTVFMEPNVVGKLSVELATLKSEEDMLEYQILATLTGLVAENLQPIKINIELISQYDMIFAKAKYSKSMNGIEPNINEHGDIKLVDCKHPLLSGHIVPLQFQIGSSYRSLIITGPNAGGKTIVLKTIGLVTLAAMSGFHISASKETQIAVFDRIFVDIGDNQSLENALSTFSSHMKNLSEILQSVNNNTLLLFDEIGSGTEPNEGAALAISLLEEFYLKGCITVATTHYGEIKRFSELHNDFMNAAMQFDHETLEPLYKLLIGQSGDSNALWISRKMNVPENVLRRAEDYMKNKEYRLERINESKVRKPKPVVEKVETHIDYQKGDRVKLLDHDDIGIVYKEKDEYHNVTVFYRNQFIEVNEKRLVLDLKAAELYPEGYDVDTLFIDYKTRKRNHDIERGSKKALRNVNKEIRRNKQK</sequence>
<gene>
    <name evidence="5" type="primary">mutS_2</name>
    <name evidence="5" type="ORF">J8TS2_39930</name>
</gene>
<organism evidence="5 6">
    <name type="scientific">Lederbergia ruris</name>
    <dbReference type="NCBI Taxonomy" id="217495"/>
    <lineage>
        <taxon>Bacteria</taxon>
        <taxon>Bacillati</taxon>
        <taxon>Bacillota</taxon>
        <taxon>Bacilli</taxon>
        <taxon>Bacillales</taxon>
        <taxon>Bacillaceae</taxon>
        <taxon>Lederbergia</taxon>
    </lineage>
</organism>
<keyword evidence="5" id="KW-0540">Nuclease</keyword>
<reference evidence="5 6" key="1">
    <citation type="submission" date="2021-03" db="EMBL/GenBank/DDBJ databases">
        <title>Antimicrobial resistance genes in bacteria isolated from Japanese honey, and their potential for conferring macrolide and lincosamide resistance in the American foulbrood pathogen Paenibacillus larvae.</title>
        <authorList>
            <person name="Okamoto M."/>
            <person name="Kumagai M."/>
            <person name="Kanamori H."/>
            <person name="Takamatsu D."/>
        </authorList>
    </citation>
    <scope>NUCLEOTIDE SEQUENCE [LARGE SCALE GENOMIC DNA]</scope>
    <source>
        <strain evidence="5 6">J8TS2</strain>
    </source>
</reference>
<dbReference type="PANTHER" id="PTHR48466:SF2">
    <property type="entry name" value="OS10G0509000 PROTEIN"/>
    <property type="match status" value="1"/>
</dbReference>
<evidence type="ECO:0000256" key="2">
    <source>
        <dbReference type="ARBA" id="ARBA00022840"/>
    </source>
</evidence>
<feature type="domain" description="DNA mismatch repair proteins mutS family" evidence="4">
    <location>
        <begin position="405"/>
        <end position="421"/>
    </location>
</feature>
<dbReference type="GO" id="GO:0004519">
    <property type="term" value="F:endonuclease activity"/>
    <property type="evidence" value="ECO:0007669"/>
    <property type="project" value="UniProtKB-KW"/>
</dbReference>
<dbReference type="RefSeq" id="WP_158321811.1">
    <property type="nucleotide sequence ID" value="NZ_BORB01000055.1"/>
</dbReference>
<dbReference type="EMBL" id="BORB01000055">
    <property type="protein sequence ID" value="GIN59674.1"/>
    <property type="molecule type" value="Genomic_DNA"/>
</dbReference>
<evidence type="ECO:0000313" key="5">
    <source>
        <dbReference type="EMBL" id="GIN59674.1"/>
    </source>
</evidence>
<dbReference type="SUPFAM" id="SSF52540">
    <property type="entry name" value="P-loop containing nucleoside triphosphate hydrolases"/>
    <property type="match status" value="1"/>
</dbReference>
<keyword evidence="5" id="KW-0378">Hydrolase</keyword>
<comment type="caution">
    <text evidence="5">The sequence shown here is derived from an EMBL/GenBank/DDBJ whole genome shotgun (WGS) entry which is preliminary data.</text>
</comment>
<dbReference type="InterPro" id="IPR005747">
    <property type="entry name" value="MutS2"/>
</dbReference>
<dbReference type="InterPro" id="IPR027417">
    <property type="entry name" value="P-loop_NTPase"/>
</dbReference>
<evidence type="ECO:0000259" key="4">
    <source>
        <dbReference type="PROSITE" id="PS00486"/>
    </source>
</evidence>
<dbReference type="PIRSF" id="PIRSF005814">
    <property type="entry name" value="MutS_YshD"/>
    <property type="match status" value="1"/>
</dbReference>